<organism evidence="1 2">
    <name type="scientific">Streptomyces tubercidicus</name>
    <dbReference type="NCBI Taxonomy" id="47759"/>
    <lineage>
        <taxon>Bacteria</taxon>
        <taxon>Bacillati</taxon>
        <taxon>Actinomycetota</taxon>
        <taxon>Actinomycetes</taxon>
        <taxon>Kitasatosporales</taxon>
        <taxon>Streptomycetaceae</taxon>
        <taxon>Streptomyces</taxon>
    </lineage>
</organism>
<evidence type="ECO:0000313" key="2">
    <source>
        <dbReference type="Proteomes" id="UP000431826"/>
    </source>
</evidence>
<dbReference type="AlphaFoldDB" id="A0A640UT46"/>
<accession>A0A640UT46</accession>
<reference evidence="1 2" key="1">
    <citation type="submission" date="2019-12" db="EMBL/GenBank/DDBJ databases">
        <title>Whole genome shotgun sequence of Streptomyces tubercidicus NBRC 13090.</title>
        <authorList>
            <person name="Ichikawa N."/>
            <person name="Kimura A."/>
            <person name="Kitahashi Y."/>
            <person name="Komaki H."/>
            <person name="Tamura T."/>
        </authorList>
    </citation>
    <scope>NUCLEOTIDE SEQUENCE [LARGE SCALE GENOMIC DNA]</scope>
    <source>
        <strain evidence="1 2">NBRC 13090</strain>
    </source>
</reference>
<dbReference type="Proteomes" id="UP000431826">
    <property type="component" value="Unassembled WGS sequence"/>
</dbReference>
<keyword evidence="2" id="KW-1185">Reference proteome</keyword>
<protein>
    <submittedName>
        <fullName evidence="1">Uncharacterized protein</fullName>
    </submittedName>
</protein>
<name>A0A640UT46_9ACTN</name>
<evidence type="ECO:0000313" key="1">
    <source>
        <dbReference type="EMBL" id="GFE39213.1"/>
    </source>
</evidence>
<proteinExistence type="predicted"/>
<dbReference type="RefSeq" id="WP_159744949.1">
    <property type="nucleotide sequence ID" value="NZ_BLIR01000001.1"/>
</dbReference>
<dbReference type="GeneID" id="96284985"/>
<comment type="caution">
    <text evidence="1">The sequence shown here is derived from an EMBL/GenBank/DDBJ whole genome shotgun (WGS) entry which is preliminary data.</text>
</comment>
<sequence>MTSREGLFIGGVAVVGRGAGGRWLASRRTVGGWLVVRGAGAGAMRPVARGAGAGRMRPVARGAGAGGVWPVARGAAMAVSVK</sequence>
<dbReference type="EMBL" id="BLIR01000001">
    <property type="protein sequence ID" value="GFE39213.1"/>
    <property type="molecule type" value="Genomic_DNA"/>
</dbReference>
<gene>
    <name evidence="1" type="ORF">Stube_38860</name>
</gene>